<keyword evidence="9 10" id="KW-0349">Heme</keyword>
<evidence type="ECO:0000256" key="8">
    <source>
        <dbReference type="ARBA" id="ARBA00023033"/>
    </source>
</evidence>
<dbReference type="GO" id="GO:0005737">
    <property type="term" value="C:cytoplasm"/>
    <property type="evidence" value="ECO:0007669"/>
    <property type="project" value="TreeGrafter"/>
</dbReference>
<dbReference type="PRINTS" id="PR00463">
    <property type="entry name" value="EP450I"/>
</dbReference>
<dbReference type="GO" id="GO:0006979">
    <property type="term" value="P:response to oxidative stress"/>
    <property type="evidence" value="ECO:0007669"/>
    <property type="project" value="InterPro"/>
</dbReference>
<evidence type="ECO:0000256" key="3">
    <source>
        <dbReference type="ARBA" id="ARBA00010617"/>
    </source>
</evidence>
<evidence type="ECO:0000256" key="1">
    <source>
        <dbReference type="ARBA" id="ARBA00001971"/>
    </source>
</evidence>
<dbReference type="Gene3D" id="1.10.630.10">
    <property type="entry name" value="Cytochrome P450"/>
    <property type="match status" value="1"/>
</dbReference>
<evidence type="ECO:0000256" key="10">
    <source>
        <dbReference type="RuleBase" id="RU000461"/>
    </source>
</evidence>
<feature type="binding site" description="axial binding residue" evidence="9">
    <location>
        <position position="623"/>
    </location>
    <ligand>
        <name>heme</name>
        <dbReference type="ChEBI" id="CHEBI:30413"/>
    </ligand>
    <ligandPart>
        <name>Fe</name>
        <dbReference type="ChEBI" id="CHEBI:18248"/>
    </ligandPart>
</feature>
<dbReference type="InterPro" id="IPR001128">
    <property type="entry name" value="Cyt_P450"/>
</dbReference>
<dbReference type="FunFam" id="1.10.630.10:FF:000036">
    <property type="entry name" value="CYtochrome P450 family"/>
    <property type="match status" value="1"/>
</dbReference>
<accession>A0A8W8K698</accession>
<keyword evidence="8 10" id="KW-0503">Monooxygenase</keyword>
<evidence type="ECO:0000313" key="13">
    <source>
        <dbReference type="EnsemblMetazoa" id="G22638.1:cds"/>
    </source>
</evidence>
<dbReference type="AlphaFoldDB" id="A0A8W8K698"/>
<keyword evidence="5 9" id="KW-0479">Metal-binding</keyword>
<comment type="similarity">
    <text evidence="3 10">Belongs to the cytochrome P450 family.</text>
</comment>
<dbReference type="InterPro" id="IPR050182">
    <property type="entry name" value="Cytochrome_P450_fam2"/>
</dbReference>
<dbReference type="Proteomes" id="UP000005408">
    <property type="component" value="Unassembled WGS sequence"/>
</dbReference>
<protein>
    <recommendedName>
        <fullName evidence="12">Thioredoxin domain-containing protein</fullName>
    </recommendedName>
</protein>
<dbReference type="Pfam" id="PF00255">
    <property type="entry name" value="GSHPx"/>
    <property type="match status" value="1"/>
</dbReference>
<dbReference type="InterPro" id="IPR002401">
    <property type="entry name" value="Cyt_P450_E_grp-I"/>
</dbReference>
<dbReference type="Gene3D" id="3.40.30.10">
    <property type="entry name" value="Glutaredoxin"/>
    <property type="match status" value="1"/>
</dbReference>
<comment type="similarity">
    <text evidence="2">Belongs to the glutathione peroxidase family.</text>
</comment>
<evidence type="ECO:0000259" key="12">
    <source>
        <dbReference type="PROSITE" id="PS51352"/>
    </source>
</evidence>
<evidence type="ECO:0000313" key="14">
    <source>
        <dbReference type="Proteomes" id="UP000005408"/>
    </source>
</evidence>
<dbReference type="SUPFAM" id="SSF52833">
    <property type="entry name" value="Thioredoxin-like"/>
    <property type="match status" value="1"/>
</dbReference>
<organism evidence="13 14">
    <name type="scientific">Magallana gigas</name>
    <name type="common">Pacific oyster</name>
    <name type="synonym">Crassostrea gigas</name>
    <dbReference type="NCBI Taxonomy" id="29159"/>
    <lineage>
        <taxon>Eukaryota</taxon>
        <taxon>Metazoa</taxon>
        <taxon>Spiralia</taxon>
        <taxon>Lophotrochozoa</taxon>
        <taxon>Mollusca</taxon>
        <taxon>Bivalvia</taxon>
        <taxon>Autobranchia</taxon>
        <taxon>Pteriomorphia</taxon>
        <taxon>Ostreida</taxon>
        <taxon>Ostreoidea</taxon>
        <taxon>Ostreidae</taxon>
        <taxon>Magallana</taxon>
    </lineage>
</organism>
<dbReference type="InterPro" id="IPR036249">
    <property type="entry name" value="Thioredoxin-like_sf"/>
</dbReference>
<name>A0A8W8K698_MAGGI</name>
<dbReference type="PROSITE" id="PS00086">
    <property type="entry name" value="CYTOCHROME_P450"/>
    <property type="match status" value="1"/>
</dbReference>
<dbReference type="GO" id="GO:0008395">
    <property type="term" value="F:steroid hydroxylase activity"/>
    <property type="evidence" value="ECO:0007669"/>
    <property type="project" value="TreeGrafter"/>
</dbReference>
<dbReference type="PROSITE" id="PS51355">
    <property type="entry name" value="GLUTATHIONE_PEROXID_3"/>
    <property type="match status" value="1"/>
</dbReference>
<feature type="domain" description="Thioredoxin" evidence="12">
    <location>
        <begin position="27"/>
        <end position="207"/>
    </location>
</feature>
<evidence type="ECO:0000256" key="9">
    <source>
        <dbReference type="PIRSR" id="PIRSR602401-1"/>
    </source>
</evidence>
<dbReference type="GO" id="GO:0016712">
    <property type="term" value="F:oxidoreductase activity, acting on paired donors, with incorporation or reduction of molecular oxygen, reduced flavin or flavoprotein as one donor, and incorporation of one atom of oxygen"/>
    <property type="evidence" value="ECO:0007669"/>
    <property type="project" value="TreeGrafter"/>
</dbReference>
<dbReference type="InterPro" id="IPR013766">
    <property type="entry name" value="Thioredoxin_domain"/>
</dbReference>
<dbReference type="GO" id="GO:0006082">
    <property type="term" value="P:organic acid metabolic process"/>
    <property type="evidence" value="ECO:0007669"/>
    <property type="project" value="TreeGrafter"/>
</dbReference>
<dbReference type="InterPro" id="IPR036396">
    <property type="entry name" value="Cyt_P450_sf"/>
</dbReference>
<dbReference type="CDD" id="cd00340">
    <property type="entry name" value="GSH_Peroxidase"/>
    <property type="match status" value="1"/>
</dbReference>
<dbReference type="SUPFAM" id="SSF48264">
    <property type="entry name" value="Cytochrome P450"/>
    <property type="match status" value="1"/>
</dbReference>
<dbReference type="Pfam" id="PF00067">
    <property type="entry name" value="p450"/>
    <property type="match status" value="1"/>
</dbReference>
<dbReference type="InterPro" id="IPR000889">
    <property type="entry name" value="Glutathione_peroxidase"/>
</dbReference>
<dbReference type="PRINTS" id="PR00385">
    <property type="entry name" value="P450"/>
</dbReference>
<dbReference type="PANTHER" id="PTHR24300">
    <property type="entry name" value="CYTOCHROME P450 508A4-RELATED"/>
    <property type="match status" value="1"/>
</dbReference>
<evidence type="ECO:0000256" key="6">
    <source>
        <dbReference type="ARBA" id="ARBA00023002"/>
    </source>
</evidence>
<keyword evidence="6 10" id="KW-0560">Oxidoreductase</keyword>
<sequence>MILQVATLLGLLVSPSLALIGKCSQPASDRTSIYDFTLPNIFKTGSINFADLRGKVVLVVNVATYCDHTPQFLGLNALQKEFGADLQIIGVPTDQFHYEEPGANGTEIMNGLKYVRPGNGFVPAFPLSDKTEVNGLHEHKLFTYLKKYCEPTDELFYPGLTYQGNKVHDIRWNFEKILVDKTGKAVKRYNVYVLPADLRDDIRAEIQKSDVKQGFPVLGSFLDNFKEGNLILFKKDQRGYKAYTKLSEKYGNIYTLHCGSTLIIILNGYDAINEAFVKQADVFTDRPQLFVPLIGVSKGTGLTYNSDRPWKILRRFALQALRDFGVGKKSLEEKVQEEVNVVMETLTNSKGQPIRVKPLLLSAATNIICNVMFGARFQYTDDRFNELTDVLESIFRLNAPFAKENFFPFTRNLSGGKELISKRSAAIEKVKKYLAVTIKEHEESFDPDNIRDFIDLYIKASRDQTDPEIFTEANVYKVIVDLFLAGGETTGTSLDWSLLYMITYPEIQSKCQDEIDHVVGKNRPVGLEDKGNMPYLEATLLEIQRTANTLTFSLPHVAKKDTKLQGFDIPKDAIIIANLYSAHTDEKYWKDPEKFIPERFLNEDCSLRRRDAFIPFSAGPRFCIGEPLARMELFLFFTNLLQRFRFSMEDKENPPSLDGVQALTLTPLPYRLVALLR</sequence>
<comment type="cofactor">
    <cofactor evidence="1 9">
        <name>heme</name>
        <dbReference type="ChEBI" id="CHEBI:30413"/>
    </cofactor>
</comment>
<keyword evidence="14" id="KW-1185">Reference proteome</keyword>
<reference evidence="13" key="1">
    <citation type="submission" date="2022-08" db="UniProtKB">
        <authorList>
            <consortium name="EnsemblMetazoa"/>
        </authorList>
    </citation>
    <scope>IDENTIFICATION</scope>
    <source>
        <strain evidence="13">05x7-T-G4-1.051#20</strain>
    </source>
</reference>
<evidence type="ECO:0000256" key="11">
    <source>
        <dbReference type="SAM" id="SignalP"/>
    </source>
</evidence>
<feature type="chain" id="PRO_5036482369" description="Thioredoxin domain-containing protein" evidence="11">
    <location>
        <begin position="19"/>
        <end position="677"/>
    </location>
</feature>
<evidence type="ECO:0000256" key="5">
    <source>
        <dbReference type="ARBA" id="ARBA00022723"/>
    </source>
</evidence>
<dbReference type="GO" id="GO:0004601">
    <property type="term" value="F:peroxidase activity"/>
    <property type="evidence" value="ECO:0007669"/>
    <property type="project" value="UniProtKB-KW"/>
</dbReference>
<keyword evidence="11" id="KW-0732">Signal</keyword>
<keyword evidence="7 9" id="KW-0408">Iron</keyword>
<dbReference type="EnsemblMetazoa" id="G22638.1">
    <property type="protein sequence ID" value="G22638.1:cds"/>
    <property type="gene ID" value="G22638"/>
</dbReference>
<dbReference type="GO" id="GO:0005506">
    <property type="term" value="F:iron ion binding"/>
    <property type="evidence" value="ECO:0007669"/>
    <property type="project" value="InterPro"/>
</dbReference>
<dbReference type="GO" id="GO:0006805">
    <property type="term" value="P:xenobiotic metabolic process"/>
    <property type="evidence" value="ECO:0007669"/>
    <property type="project" value="TreeGrafter"/>
</dbReference>
<dbReference type="GO" id="GO:0020037">
    <property type="term" value="F:heme binding"/>
    <property type="evidence" value="ECO:0007669"/>
    <property type="project" value="InterPro"/>
</dbReference>
<proteinExistence type="inferred from homology"/>
<dbReference type="PROSITE" id="PS51352">
    <property type="entry name" value="THIOREDOXIN_2"/>
    <property type="match status" value="1"/>
</dbReference>
<evidence type="ECO:0000256" key="7">
    <source>
        <dbReference type="ARBA" id="ARBA00023004"/>
    </source>
</evidence>
<feature type="signal peptide" evidence="11">
    <location>
        <begin position="1"/>
        <end position="18"/>
    </location>
</feature>
<dbReference type="PANTHER" id="PTHR24300:SF403">
    <property type="entry name" value="CYTOCHROME P450 306A1"/>
    <property type="match status" value="1"/>
</dbReference>
<evidence type="ECO:0000256" key="4">
    <source>
        <dbReference type="ARBA" id="ARBA00022559"/>
    </source>
</evidence>
<dbReference type="InterPro" id="IPR017972">
    <property type="entry name" value="Cyt_P450_CS"/>
</dbReference>
<keyword evidence="4" id="KW-0575">Peroxidase</keyword>
<evidence type="ECO:0000256" key="2">
    <source>
        <dbReference type="ARBA" id="ARBA00006926"/>
    </source>
</evidence>